<dbReference type="Gene3D" id="3.30.930.10">
    <property type="entry name" value="Bira Bifunctional Protein, Domain 2"/>
    <property type="match status" value="1"/>
</dbReference>
<evidence type="ECO:0000256" key="9">
    <source>
        <dbReference type="ARBA" id="ARBA00023146"/>
    </source>
</evidence>
<dbReference type="HAMAP" id="MF_02075">
    <property type="entry name" value="Asp_tRNA_synth_type2"/>
    <property type="match status" value="1"/>
</dbReference>
<dbReference type="AlphaFoldDB" id="A0A0D1YET4"/>
<keyword evidence="7" id="KW-0067">ATP-binding</keyword>
<proteinExistence type="inferred from homology"/>
<sequence>MATKIKSVVTKFTDKLTEHKHELSQTLTCRNDKNYRGGSEKDVARIIESEEWSDSESEEGPDGPRHLQAAKNIDDFENNDDPAEIKSLYGRLPLVQSQEEAPDNEVWQSDWVSLINIGPDHIGKEICFRARVHIVRHMSAKLAFVVFREQTTTIQGVLRAVEGGVSENMVRWAEHIRTGTIVIAKARVKEPEQTVKSTSTHHAELELLKMHVVSARTVPVPFSVYEADAATDGHSISDRIRLSNRILDLRTPSAQAIFRVQAAVCRAFRRFLEDHEFLEIHTPKLQGGATEGGADVFKLSYFGRPAFLAQSPQLAKQMCVSADFPRVYEVGPVFRAENSNTPRHMTEYTGLDIEMAINRHYHEAMWLIDATLKFIFKTLYERNRNDMNTLKSHYPHDDLIWLEKTPRLTFAEGARLLNESGWQNEDGSQQSEYEDLSTRAERRLGELVREKYHTDYYILDKFPTAARPFYTMLDPKDDQLTNSFDFMVRGQEILSGGQRIHEHELLKERMEAQGMDPNDLKEYMQAFEWVAPPHAGCGIGLERLVSLVLDLGNLRYASLFPRDPKSFPAKEEPNLRHPDDNTLQRRKGYLPILENLVANYGDATNTSWMDDRFKTWRDEKTGAAVAYVPTHDRAICAGNPLCDPSQYEDVISAFLKWLRKATDLKPIFILVGKDAEDVLGDKLGWKSFTNVAEQRVNLANDEHLNIDADVSRKIRHATKEGIKVTDYGSEVPEETRQKVEERIKEWQEGRQGEQVHLSEITPFRDAAHRQYFIAQDTTGKIHSLVVLAQLAPRYGVQVKWALDFPGAANGVIEMTVQAALKAAADSGCKSCTFGAGATAKLSAGHNVGGARSATLNSLYQTLAARFNLEKKTGFRAKFNTLDDPLFLCYPPRGLGPRGARAIVDFFQGKG</sequence>
<evidence type="ECO:0000313" key="13">
    <source>
        <dbReference type="EMBL" id="KIV79334.1"/>
    </source>
</evidence>
<dbReference type="CDD" id="cd04320">
    <property type="entry name" value="AspRS_cyto_N"/>
    <property type="match status" value="1"/>
</dbReference>
<reference evidence="13 14" key="1">
    <citation type="submission" date="2015-01" db="EMBL/GenBank/DDBJ databases">
        <title>The Genome Sequence of Exophiala sideris CBS121828.</title>
        <authorList>
            <consortium name="The Broad Institute Genomics Platform"/>
            <person name="Cuomo C."/>
            <person name="de Hoog S."/>
            <person name="Gorbushina A."/>
            <person name="Stielow B."/>
            <person name="Teixiera M."/>
            <person name="Abouelleil A."/>
            <person name="Chapman S.B."/>
            <person name="Priest M."/>
            <person name="Young S.K."/>
            <person name="Wortman J."/>
            <person name="Nusbaum C."/>
            <person name="Birren B."/>
        </authorList>
    </citation>
    <scope>NUCLEOTIDE SEQUENCE [LARGE SCALE GENOMIC DNA]</scope>
    <source>
        <strain evidence="13 14">CBS 121828</strain>
    </source>
</reference>
<evidence type="ECO:0000256" key="6">
    <source>
        <dbReference type="ARBA" id="ARBA00022741"/>
    </source>
</evidence>
<keyword evidence="8" id="KW-0648">Protein biosynthesis</keyword>
<evidence type="ECO:0000313" key="14">
    <source>
        <dbReference type="Proteomes" id="UP000053599"/>
    </source>
</evidence>
<comment type="catalytic activity">
    <reaction evidence="10">
        <text>tRNA(Asp) + L-aspartate + ATP = L-aspartyl-tRNA(Asp) + AMP + diphosphate</text>
        <dbReference type="Rhea" id="RHEA:19649"/>
        <dbReference type="Rhea" id="RHEA-COMP:9660"/>
        <dbReference type="Rhea" id="RHEA-COMP:9678"/>
        <dbReference type="ChEBI" id="CHEBI:29991"/>
        <dbReference type="ChEBI" id="CHEBI:30616"/>
        <dbReference type="ChEBI" id="CHEBI:33019"/>
        <dbReference type="ChEBI" id="CHEBI:78442"/>
        <dbReference type="ChEBI" id="CHEBI:78516"/>
        <dbReference type="ChEBI" id="CHEBI:456215"/>
        <dbReference type="EC" id="6.1.1.12"/>
    </reaction>
</comment>
<organism evidence="13 14">
    <name type="scientific">Exophiala sideris</name>
    <dbReference type="NCBI Taxonomy" id="1016849"/>
    <lineage>
        <taxon>Eukaryota</taxon>
        <taxon>Fungi</taxon>
        <taxon>Dikarya</taxon>
        <taxon>Ascomycota</taxon>
        <taxon>Pezizomycotina</taxon>
        <taxon>Eurotiomycetes</taxon>
        <taxon>Chaetothyriomycetidae</taxon>
        <taxon>Chaetothyriales</taxon>
        <taxon>Herpotrichiellaceae</taxon>
        <taxon>Exophiala</taxon>
    </lineage>
</organism>
<dbReference type="GO" id="GO:0005829">
    <property type="term" value="C:cytosol"/>
    <property type="evidence" value="ECO:0007669"/>
    <property type="project" value="TreeGrafter"/>
</dbReference>
<name>A0A0D1YET4_9EURO</name>
<dbReference type="SUPFAM" id="SSF55681">
    <property type="entry name" value="Class II aaRS and biotin synthetases"/>
    <property type="match status" value="1"/>
</dbReference>
<keyword evidence="4" id="KW-0963">Cytoplasm</keyword>
<dbReference type="GO" id="GO:0005524">
    <property type="term" value="F:ATP binding"/>
    <property type="evidence" value="ECO:0007669"/>
    <property type="project" value="UniProtKB-KW"/>
</dbReference>
<dbReference type="EC" id="6.1.1.12" evidence="3"/>
<gene>
    <name evidence="13" type="ORF">PV11_06900</name>
</gene>
<dbReference type="Gene3D" id="2.40.50.140">
    <property type="entry name" value="Nucleic acid-binding proteins"/>
    <property type="match status" value="1"/>
</dbReference>
<dbReference type="GO" id="GO:0006422">
    <property type="term" value="P:aspartyl-tRNA aminoacylation"/>
    <property type="evidence" value="ECO:0007669"/>
    <property type="project" value="InterPro"/>
</dbReference>
<evidence type="ECO:0000256" key="2">
    <source>
        <dbReference type="ARBA" id="ARBA00005312"/>
    </source>
</evidence>
<dbReference type="OrthoDB" id="372395at2759"/>
<dbReference type="InterPro" id="IPR012340">
    <property type="entry name" value="NA-bd_OB-fold"/>
</dbReference>
<dbReference type="InterPro" id="IPR024320">
    <property type="entry name" value="LPG_synthase_C"/>
</dbReference>
<dbReference type="InterPro" id="IPR045864">
    <property type="entry name" value="aa-tRNA-synth_II/BPL/LPL"/>
</dbReference>
<evidence type="ECO:0000256" key="5">
    <source>
        <dbReference type="ARBA" id="ARBA00022598"/>
    </source>
</evidence>
<dbReference type="Pfam" id="PF09924">
    <property type="entry name" value="LPG_synthase_C"/>
    <property type="match status" value="1"/>
</dbReference>
<dbReference type="PANTHER" id="PTHR43450">
    <property type="entry name" value="ASPARTYL-TRNA SYNTHETASE"/>
    <property type="match status" value="1"/>
</dbReference>
<dbReference type="FunFam" id="3.30.930.10:FF:000038">
    <property type="entry name" value="Aspartate--tRNA ligase"/>
    <property type="match status" value="1"/>
</dbReference>
<dbReference type="SUPFAM" id="SSF50249">
    <property type="entry name" value="Nucleic acid-binding proteins"/>
    <property type="match status" value="1"/>
</dbReference>
<dbReference type="InterPro" id="IPR004523">
    <property type="entry name" value="Asp-tRNA_synthase_2"/>
</dbReference>
<comment type="subcellular location">
    <subcellularLocation>
        <location evidence="1">Cytoplasm</location>
    </subcellularLocation>
</comment>
<evidence type="ECO:0000256" key="11">
    <source>
        <dbReference type="ARBA" id="ARBA00070516"/>
    </source>
</evidence>
<accession>A0A0D1YET4</accession>
<keyword evidence="9" id="KW-0030">Aminoacyl-tRNA synthetase</keyword>
<evidence type="ECO:0000256" key="3">
    <source>
        <dbReference type="ARBA" id="ARBA00012841"/>
    </source>
</evidence>
<feature type="domain" description="Aminoacyl-transfer RNA synthetases class-II family profile" evidence="12">
    <location>
        <begin position="258"/>
        <end position="561"/>
    </location>
</feature>
<dbReference type="NCBIfam" id="NF003483">
    <property type="entry name" value="PRK05159.1"/>
    <property type="match status" value="1"/>
</dbReference>
<dbReference type="STRING" id="1016849.A0A0D1YET4"/>
<dbReference type="PROSITE" id="PS50862">
    <property type="entry name" value="AA_TRNA_LIGASE_II"/>
    <property type="match status" value="1"/>
</dbReference>
<dbReference type="InterPro" id="IPR004364">
    <property type="entry name" value="Aa-tRNA-synt_II"/>
</dbReference>
<dbReference type="GO" id="GO:0004815">
    <property type="term" value="F:aspartate-tRNA ligase activity"/>
    <property type="evidence" value="ECO:0007669"/>
    <property type="project" value="UniProtKB-EC"/>
</dbReference>
<dbReference type="GO" id="GO:0017101">
    <property type="term" value="C:aminoacyl-tRNA synthetase multienzyme complex"/>
    <property type="evidence" value="ECO:0007669"/>
    <property type="project" value="TreeGrafter"/>
</dbReference>
<keyword evidence="6" id="KW-0547">Nucleotide-binding</keyword>
<dbReference type="GO" id="GO:0003723">
    <property type="term" value="F:RNA binding"/>
    <property type="evidence" value="ECO:0007669"/>
    <property type="project" value="TreeGrafter"/>
</dbReference>
<dbReference type="InterPro" id="IPR006195">
    <property type="entry name" value="aa-tRNA-synth_II"/>
</dbReference>
<evidence type="ECO:0000256" key="1">
    <source>
        <dbReference type="ARBA" id="ARBA00004496"/>
    </source>
</evidence>
<dbReference type="CDD" id="cd00776">
    <property type="entry name" value="AsxRS_core"/>
    <property type="match status" value="1"/>
</dbReference>
<dbReference type="EMBL" id="KN846953">
    <property type="protein sequence ID" value="KIV79334.1"/>
    <property type="molecule type" value="Genomic_DNA"/>
</dbReference>
<evidence type="ECO:0000256" key="8">
    <source>
        <dbReference type="ARBA" id="ARBA00022917"/>
    </source>
</evidence>
<evidence type="ECO:0000256" key="7">
    <source>
        <dbReference type="ARBA" id="ARBA00022840"/>
    </source>
</evidence>
<dbReference type="NCBIfam" id="TIGR00458">
    <property type="entry name" value="aspS_nondisc"/>
    <property type="match status" value="1"/>
</dbReference>
<dbReference type="HOGENOM" id="CLU_004553_1_2_1"/>
<evidence type="ECO:0000256" key="4">
    <source>
        <dbReference type="ARBA" id="ARBA00022490"/>
    </source>
</evidence>
<dbReference type="PANTHER" id="PTHR43450:SF2">
    <property type="entry name" value="ASPARTATE--TRNA LIGASE"/>
    <property type="match status" value="1"/>
</dbReference>
<dbReference type="Proteomes" id="UP000053599">
    <property type="component" value="Unassembled WGS sequence"/>
</dbReference>
<protein>
    <recommendedName>
        <fullName evidence="11">Probable aspartate--tRNA ligase, cytoplasmic</fullName>
        <ecNumber evidence="3">6.1.1.12</ecNumber>
    </recommendedName>
</protein>
<comment type="similarity">
    <text evidence="2">Belongs to the class-II aminoacyl-tRNA synthetase family. Type 2 subfamily.</text>
</comment>
<keyword evidence="5 13" id="KW-0436">Ligase</keyword>
<dbReference type="PRINTS" id="PR01042">
    <property type="entry name" value="TRNASYNTHASP"/>
</dbReference>
<evidence type="ECO:0000259" key="12">
    <source>
        <dbReference type="PROSITE" id="PS50862"/>
    </source>
</evidence>
<evidence type="ECO:0000256" key="10">
    <source>
        <dbReference type="ARBA" id="ARBA00047904"/>
    </source>
</evidence>
<dbReference type="Pfam" id="PF00152">
    <property type="entry name" value="tRNA-synt_2"/>
    <property type="match status" value="1"/>
</dbReference>
<dbReference type="InterPro" id="IPR002312">
    <property type="entry name" value="Asp/Asn-tRNA-synth_IIb"/>
</dbReference>